<protein>
    <submittedName>
        <fullName evidence="2">Uncharacterized protein</fullName>
    </submittedName>
</protein>
<keyword evidence="1" id="KW-1133">Transmembrane helix</keyword>
<evidence type="ECO:0000313" key="2">
    <source>
        <dbReference type="EMBL" id="TDX59010.1"/>
    </source>
</evidence>
<feature type="transmembrane region" description="Helical" evidence="1">
    <location>
        <begin position="65"/>
        <end position="92"/>
    </location>
</feature>
<organism evidence="2 3">
    <name type="scientific">Orenia marismortui</name>
    <dbReference type="NCBI Taxonomy" id="46469"/>
    <lineage>
        <taxon>Bacteria</taxon>
        <taxon>Bacillati</taxon>
        <taxon>Bacillota</taxon>
        <taxon>Clostridia</taxon>
        <taxon>Halanaerobiales</taxon>
        <taxon>Halobacteroidaceae</taxon>
        <taxon>Orenia</taxon>
    </lineage>
</organism>
<proteinExistence type="predicted"/>
<keyword evidence="1" id="KW-0472">Membrane</keyword>
<dbReference type="Proteomes" id="UP000295832">
    <property type="component" value="Unassembled WGS sequence"/>
</dbReference>
<evidence type="ECO:0000313" key="3">
    <source>
        <dbReference type="Proteomes" id="UP000295832"/>
    </source>
</evidence>
<sequence length="137" mass="16459">MLGIIMILGIVYHNVADGEDTTYQGSFVLFYFAMLPQMYKLNNYFQDKANYGYPDVAMIMYLWRLLWLSFGLTTVLFLALVLLKYFIVDIFLKPKIKSLFRRYVKPKPYKPKNKSNNSYENYNDYYHTYNSFSNHRF</sequence>
<dbReference type="AlphaFoldDB" id="A0A4R8HFX7"/>
<gene>
    <name evidence="2" type="ORF">C7959_102148</name>
</gene>
<keyword evidence="1" id="KW-0812">Transmembrane</keyword>
<reference evidence="2 3" key="1">
    <citation type="submission" date="2019-03" db="EMBL/GenBank/DDBJ databases">
        <title>Subsurface microbial communities from deep shales in Ohio and West Virginia, USA.</title>
        <authorList>
            <person name="Wrighton K."/>
        </authorList>
    </citation>
    <scope>NUCLEOTIDE SEQUENCE [LARGE SCALE GENOMIC DNA]</scope>
    <source>
        <strain evidence="2 3">MSL 6dP</strain>
    </source>
</reference>
<keyword evidence="3" id="KW-1185">Reference proteome</keyword>
<dbReference type="RefSeq" id="WP_134114648.1">
    <property type="nucleotide sequence ID" value="NZ_SOEG01000002.1"/>
</dbReference>
<evidence type="ECO:0000256" key="1">
    <source>
        <dbReference type="SAM" id="Phobius"/>
    </source>
</evidence>
<comment type="caution">
    <text evidence="2">The sequence shown here is derived from an EMBL/GenBank/DDBJ whole genome shotgun (WGS) entry which is preliminary data.</text>
</comment>
<name>A0A4R8HFX7_9FIRM</name>
<accession>A0A4R8HFX7</accession>
<dbReference type="EMBL" id="SOEG01000002">
    <property type="protein sequence ID" value="TDX59010.1"/>
    <property type="molecule type" value="Genomic_DNA"/>
</dbReference>